<dbReference type="Gramene" id="OPUNC07G16370.1">
    <property type="protein sequence ID" value="OPUNC07G16370.1"/>
    <property type="gene ID" value="OPUNC07G16370"/>
</dbReference>
<keyword evidence="1" id="KW-0732">Signal</keyword>
<keyword evidence="3" id="KW-1185">Reference proteome</keyword>
<evidence type="ECO:0000256" key="1">
    <source>
        <dbReference type="SAM" id="SignalP"/>
    </source>
</evidence>
<organism evidence="2">
    <name type="scientific">Oryza punctata</name>
    <name type="common">Red rice</name>
    <dbReference type="NCBI Taxonomy" id="4537"/>
    <lineage>
        <taxon>Eukaryota</taxon>
        <taxon>Viridiplantae</taxon>
        <taxon>Streptophyta</taxon>
        <taxon>Embryophyta</taxon>
        <taxon>Tracheophyta</taxon>
        <taxon>Spermatophyta</taxon>
        <taxon>Magnoliopsida</taxon>
        <taxon>Liliopsida</taxon>
        <taxon>Poales</taxon>
        <taxon>Poaceae</taxon>
        <taxon>BOP clade</taxon>
        <taxon>Oryzoideae</taxon>
        <taxon>Oryzeae</taxon>
        <taxon>Oryzinae</taxon>
        <taxon>Oryza</taxon>
    </lineage>
</organism>
<dbReference type="EnsemblPlants" id="OPUNC07G16370.1">
    <property type="protein sequence ID" value="OPUNC07G16370.1"/>
    <property type="gene ID" value="OPUNC07G16370"/>
</dbReference>
<dbReference type="Proteomes" id="UP000026962">
    <property type="component" value="Chromosome 7"/>
</dbReference>
<proteinExistence type="predicted"/>
<protein>
    <submittedName>
        <fullName evidence="2">Uncharacterized protein</fullName>
    </submittedName>
</protein>
<accession>A0A0E0LLT3</accession>
<sequence>MRWRSALVHVVLLAALVLPLAATQPWPSCGTGGTYTANNTYETNLLDLISAFQGNASSSPTL</sequence>
<evidence type="ECO:0000313" key="2">
    <source>
        <dbReference type="EnsemblPlants" id="OPUNC07G16370.1"/>
    </source>
</evidence>
<dbReference type="HOGENOM" id="CLU_2908090_0_0_1"/>
<name>A0A0E0LLT3_ORYPU</name>
<reference evidence="2" key="1">
    <citation type="submission" date="2015-04" db="UniProtKB">
        <authorList>
            <consortium name="EnsemblPlants"/>
        </authorList>
    </citation>
    <scope>IDENTIFICATION</scope>
</reference>
<reference evidence="2" key="2">
    <citation type="submission" date="2018-05" db="EMBL/GenBank/DDBJ databases">
        <title>OpunRS2 (Oryza punctata Reference Sequence Version 2).</title>
        <authorList>
            <person name="Zhang J."/>
            <person name="Kudrna D."/>
            <person name="Lee S."/>
            <person name="Talag J."/>
            <person name="Welchert J."/>
            <person name="Wing R.A."/>
        </authorList>
    </citation>
    <scope>NUCLEOTIDE SEQUENCE [LARGE SCALE GENOMIC DNA]</scope>
</reference>
<dbReference type="AlphaFoldDB" id="A0A0E0LLT3"/>
<dbReference type="STRING" id="4537.A0A0E0LLT3"/>
<evidence type="ECO:0000313" key="3">
    <source>
        <dbReference type="Proteomes" id="UP000026962"/>
    </source>
</evidence>
<feature type="chain" id="PRO_5002366451" evidence="1">
    <location>
        <begin position="24"/>
        <end position="62"/>
    </location>
</feature>
<feature type="signal peptide" evidence="1">
    <location>
        <begin position="1"/>
        <end position="23"/>
    </location>
</feature>